<proteinExistence type="predicted"/>
<feature type="compositionally biased region" description="Polar residues" evidence="1">
    <location>
        <begin position="35"/>
        <end position="47"/>
    </location>
</feature>
<protein>
    <submittedName>
        <fullName evidence="2">Uncharacterized protein</fullName>
    </submittedName>
</protein>
<sequence length="335" mass="37134">MHKIPPRPSSVVPHTQPADATSSQPHNAALLSRPSGRTSSSRANSPASIEILRHRRKMSKRRQRADQAARTERLSDEVAALHDDIFQLEQHLGEVARLSSSPQPRRGLGQDYVTDVGSDRYPANLSGATFVGRAVPRVDAVEYCVQDKAGAAEAQLRHFVVQFQHGWTRTMDSDLGRFFREDVAVVYAQPATRSELSKDTLEGGLRGLVAKWKCSCDALHMFQMELRQLVSLEPPLEWLLSVDVTCQMTFEAVMLHFPHVTQDCVHANAILAKLVAAPLRFDVQCHVWLDDEFKIVQAEVGVGWAAALLACLGNPDDVVWVLQPPDVQGEIPLES</sequence>
<name>A0A418AUF3_9STRA</name>
<keyword evidence="3" id="KW-1185">Reference proteome</keyword>
<dbReference type="VEuPathDB" id="FungiDB:H310_13594"/>
<evidence type="ECO:0000256" key="1">
    <source>
        <dbReference type="SAM" id="MobiDB-lite"/>
    </source>
</evidence>
<reference evidence="2 3" key="1">
    <citation type="submission" date="2018-08" db="EMBL/GenBank/DDBJ databases">
        <title>Aphanomyces genome sequencing and annotation.</title>
        <authorList>
            <person name="Minardi D."/>
            <person name="Oidtmann B."/>
            <person name="Van Der Giezen M."/>
            <person name="Studholme D.J."/>
        </authorList>
    </citation>
    <scope>NUCLEOTIDE SEQUENCE [LARGE SCALE GENOMIC DNA]</scope>
    <source>
        <strain evidence="2 3">NJM0002</strain>
    </source>
</reference>
<dbReference type="EMBL" id="QUSY01000492">
    <property type="protein sequence ID" value="RHY29019.1"/>
    <property type="molecule type" value="Genomic_DNA"/>
</dbReference>
<organism evidence="2 3">
    <name type="scientific">Aphanomyces invadans</name>
    <dbReference type="NCBI Taxonomy" id="157072"/>
    <lineage>
        <taxon>Eukaryota</taxon>
        <taxon>Sar</taxon>
        <taxon>Stramenopiles</taxon>
        <taxon>Oomycota</taxon>
        <taxon>Saprolegniomycetes</taxon>
        <taxon>Saprolegniales</taxon>
        <taxon>Verrucalvaceae</taxon>
        <taxon>Aphanomyces</taxon>
    </lineage>
</organism>
<accession>A0A418AUF3</accession>
<evidence type="ECO:0000313" key="3">
    <source>
        <dbReference type="Proteomes" id="UP000285060"/>
    </source>
</evidence>
<feature type="region of interest" description="Disordered" evidence="1">
    <location>
        <begin position="1"/>
        <end position="48"/>
    </location>
</feature>
<comment type="caution">
    <text evidence="2">The sequence shown here is derived from an EMBL/GenBank/DDBJ whole genome shotgun (WGS) entry which is preliminary data.</text>
</comment>
<evidence type="ECO:0000313" key="2">
    <source>
        <dbReference type="EMBL" id="RHY29019.1"/>
    </source>
</evidence>
<gene>
    <name evidence="2" type="ORF">DYB32_005519</name>
</gene>
<dbReference type="AlphaFoldDB" id="A0A418AUF3"/>
<dbReference type="Proteomes" id="UP000285060">
    <property type="component" value="Unassembled WGS sequence"/>
</dbReference>